<evidence type="ECO:0000313" key="12">
    <source>
        <dbReference type="Proteomes" id="UP000887575"/>
    </source>
</evidence>
<evidence type="ECO:0000256" key="1">
    <source>
        <dbReference type="ARBA" id="ARBA00004584"/>
    </source>
</evidence>
<feature type="region of interest" description="Disordered" evidence="10">
    <location>
        <begin position="171"/>
        <end position="190"/>
    </location>
</feature>
<dbReference type="InterPro" id="IPR005549">
    <property type="entry name" value="Kinetochore_Nuf2_N"/>
</dbReference>
<dbReference type="Pfam" id="PF03800">
    <property type="entry name" value="Nuf2"/>
    <property type="match status" value="1"/>
</dbReference>
<dbReference type="AlphaFoldDB" id="A0AAF3FM49"/>
<dbReference type="GO" id="GO:0051301">
    <property type="term" value="P:cell division"/>
    <property type="evidence" value="ECO:0007669"/>
    <property type="project" value="UniProtKB-KW"/>
</dbReference>
<keyword evidence="7" id="KW-0131">Cell cycle</keyword>
<keyword evidence="5" id="KW-0498">Mitosis</keyword>
<feature type="domain" description="Kinetochore protein Nuf2 N-terminal" evidence="11">
    <location>
        <begin position="14"/>
        <end position="131"/>
    </location>
</feature>
<reference evidence="13" key="1">
    <citation type="submission" date="2024-02" db="UniProtKB">
        <authorList>
            <consortium name="WormBaseParasite"/>
        </authorList>
    </citation>
    <scope>IDENTIFICATION</scope>
</reference>
<evidence type="ECO:0000256" key="8">
    <source>
        <dbReference type="ARBA" id="ARBA00023328"/>
    </source>
</evidence>
<keyword evidence="6 9" id="KW-0175">Coiled coil</keyword>
<evidence type="ECO:0000313" key="13">
    <source>
        <dbReference type="WBParaSite" id="MBELARI_LOCUS7994"/>
    </source>
</evidence>
<keyword evidence="4" id="KW-0132">Cell division</keyword>
<organism evidence="12 13">
    <name type="scientific">Mesorhabditis belari</name>
    <dbReference type="NCBI Taxonomy" id="2138241"/>
    <lineage>
        <taxon>Eukaryota</taxon>
        <taxon>Metazoa</taxon>
        <taxon>Ecdysozoa</taxon>
        <taxon>Nematoda</taxon>
        <taxon>Chromadorea</taxon>
        <taxon>Rhabditida</taxon>
        <taxon>Rhabditina</taxon>
        <taxon>Rhabditomorpha</taxon>
        <taxon>Rhabditoidea</taxon>
        <taxon>Rhabditidae</taxon>
        <taxon>Mesorhabditinae</taxon>
        <taxon>Mesorhabditis</taxon>
    </lineage>
</organism>
<evidence type="ECO:0000256" key="2">
    <source>
        <dbReference type="ARBA" id="ARBA00005498"/>
    </source>
</evidence>
<evidence type="ECO:0000259" key="11">
    <source>
        <dbReference type="Pfam" id="PF03800"/>
    </source>
</evidence>
<sequence>MTEGDTKMENLKVLDAKTIAKRLSFEYDEGLVAEHIVRPQADRICAFYRLFLMKEFEVTEESLFCIPFQAQLQAEEHEAEMFRNSYSTLLLYKTLSSVFNDVFGIEFTMSDLINPEPDRTRRLFSMIVHFAEVIRRVDEPARKVHEELEAEMEKFKEMEIQSRALEEKLVEERKNDEARKRRENQLAEDKHHLMTQVRELTRDAEACRSDITTILDAMEKHKAKMLEAETRSKELSQKEKYLLEGIIDNPAQMLAEKGELAKLRDELKESLHKSRTELAELKSECELHGKIISLMETGKGATEELKQTRMLFDQVNLELVALERELEHYMLDVDAATQDQTANETNRVAALNAHEKALIQHNEMLHELKTSIVKLNEELEKHKASGTSKNKENAKADIREKQQELNRLRNEIERRQSNFKSEWAEMFSQIDKMRRKVDKGSQRFSTLVNIHQNTSLAIQGALKEEGVEGHNGSFVHLASPVIDHCARTPAQSAKKSIPRLQNLSTADSPLNNTLILHEIPQSAKRLSGVSRSFQRVKKSETYDGEHSFTGPLGRF</sequence>
<dbReference type="InterPro" id="IPR038275">
    <property type="entry name" value="Nuf2_N_sf"/>
</dbReference>
<evidence type="ECO:0000256" key="9">
    <source>
        <dbReference type="SAM" id="Coils"/>
    </source>
</evidence>
<evidence type="ECO:0000256" key="5">
    <source>
        <dbReference type="ARBA" id="ARBA00022776"/>
    </source>
</evidence>
<comment type="subcellular location">
    <subcellularLocation>
        <location evidence="1">Chromosome</location>
        <location evidence="1">Centromere</location>
    </subcellularLocation>
</comment>
<dbReference type="GO" id="GO:0031262">
    <property type="term" value="C:Ndc80 complex"/>
    <property type="evidence" value="ECO:0007669"/>
    <property type="project" value="InterPro"/>
</dbReference>
<dbReference type="Gene3D" id="1.10.418.60">
    <property type="entry name" value="Ncd80 complex, Nuf2 subunit"/>
    <property type="match status" value="1"/>
</dbReference>
<evidence type="ECO:0000256" key="10">
    <source>
        <dbReference type="SAM" id="MobiDB-lite"/>
    </source>
</evidence>
<protein>
    <submittedName>
        <fullName evidence="13">Kinetochore protein Nuf2 N-terminal domain-containing protein</fullName>
    </submittedName>
</protein>
<evidence type="ECO:0000256" key="7">
    <source>
        <dbReference type="ARBA" id="ARBA00023306"/>
    </source>
</evidence>
<keyword evidence="12" id="KW-1185">Reference proteome</keyword>
<keyword evidence="3" id="KW-0158">Chromosome</keyword>
<name>A0AAF3FM49_9BILA</name>
<evidence type="ECO:0000256" key="6">
    <source>
        <dbReference type="ARBA" id="ARBA00023054"/>
    </source>
</evidence>
<feature type="coiled-coil region" evidence="9">
    <location>
        <begin position="264"/>
        <end position="418"/>
    </location>
</feature>
<dbReference type="WBParaSite" id="MBELARI_LOCUS7994">
    <property type="protein sequence ID" value="MBELARI_LOCUS7994"/>
    <property type="gene ID" value="MBELARI_LOCUS7994"/>
</dbReference>
<dbReference type="Proteomes" id="UP000887575">
    <property type="component" value="Unassembled WGS sequence"/>
</dbReference>
<evidence type="ECO:0000256" key="4">
    <source>
        <dbReference type="ARBA" id="ARBA00022618"/>
    </source>
</evidence>
<proteinExistence type="inferred from homology"/>
<comment type="similarity">
    <text evidence="2">Belongs to the NUF2 family.</text>
</comment>
<keyword evidence="8" id="KW-0137">Centromere</keyword>
<evidence type="ECO:0000256" key="3">
    <source>
        <dbReference type="ARBA" id="ARBA00022454"/>
    </source>
</evidence>
<accession>A0AAF3FM49</accession>